<evidence type="ECO:0000259" key="4">
    <source>
        <dbReference type="PROSITE" id="PS51898"/>
    </source>
</evidence>
<evidence type="ECO:0000313" key="5">
    <source>
        <dbReference type="EMBL" id="GLB51823.1"/>
    </source>
</evidence>
<dbReference type="InterPro" id="IPR011010">
    <property type="entry name" value="DNA_brk_join_enz"/>
</dbReference>
<dbReference type="InterPro" id="IPR013762">
    <property type="entry name" value="Integrase-like_cat_sf"/>
</dbReference>
<proteinExistence type="inferred from homology"/>
<dbReference type="InterPro" id="IPR002104">
    <property type="entry name" value="Integrase_catalytic"/>
</dbReference>
<dbReference type="GO" id="GO:0006310">
    <property type="term" value="P:DNA recombination"/>
    <property type="evidence" value="ECO:0007669"/>
    <property type="project" value="UniProtKB-KW"/>
</dbReference>
<dbReference type="EMBL" id="BRVP01000004">
    <property type="protein sequence ID" value="GLB51823.1"/>
    <property type="molecule type" value="Genomic_DNA"/>
</dbReference>
<protein>
    <submittedName>
        <fullName evidence="5">Transposase</fullName>
    </submittedName>
</protein>
<dbReference type="Pfam" id="PF13102">
    <property type="entry name" value="Phage_int_SAM_5"/>
    <property type="match status" value="1"/>
</dbReference>
<dbReference type="GO" id="GO:0015074">
    <property type="term" value="P:DNA integration"/>
    <property type="evidence" value="ECO:0007669"/>
    <property type="project" value="InterPro"/>
</dbReference>
<reference evidence="5" key="1">
    <citation type="submission" date="2022-07" db="EMBL/GenBank/DDBJ databases">
        <title>Taxonomy of Novel Oxalotrophic and Methylotrophic Bacteria.</title>
        <authorList>
            <person name="Sahin N."/>
            <person name="Tani A."/>
        </authorList>
    </citation>
    <scope>NUCLEOTIDE SEQUENCE</scope>
    <source>
        <strain evidence="5">AM327</strain>
    </source>
</reference>
<comment type="caution">
    <text evidence="5">The sequence shown here is derived from an EMBL/GenBank/DDBJ whole genome shotgun (WGS) entry which is preliminary data.</text>
</comment>
<dbReference type="Pfam" id="PF00589">
    <property type="entry name" value="Phage_integrase"/>
    <property type="match status" value="1"/>
</dbReference>
<comment type="similarity">
    <text evidence="1">Belongs to the 'phage' integrase family.</text>
</comment>
<dbReference type="PANTHER" id="PTHR30349:SF64">
    <property type="entry name" value="PROPHAGE INTEGRASE INTD-RELATED"/>
    <property type="match status" value="1"/>
</dbReference>
<dbReference type="GO" id="GO:0003677">
    <property type="term" value="F:DNA binding"/>
    <property type="evidence" value="ECO:0007669"/>
    <property type="project" value="UniProtKB-KW"/>
</dbReference>
<dbReference type="InterPro" id="IPR050090">
    <property type="entry name" value="Tyrosine_recombinase_XerCD"/>
</dbReference>
<dbReference type="Pfam" id="PF17293">
    <property type="entry name" value="Arm-DNA-bind_5"/>
    <property type="match status" value="1"/>
</dbReference>
<name>A0A9W6B6W3_9FLAO</name>
<dbReference type="PROSITE" id="PS51898">
    <property type="entry name" value="TYR_RECOMBINASE"/>
    <property type="match status" value="1"/>
</dbReference>
<keyword evidence="6" id="KW-1185">Reference proteome</keyword>
<dbReference type="InterPro" id="IPR025269">
    <property type="entry name" value="SAM-like_dom"/>
</dbReference>
<evidence type="ECO:0000256" key="1">
    <source>
        <dbReference type="ARBA" id="ARBA00008857"/>
    </source>
</evidence>
<evidence type="ECO:0000256" key="2">
    <source>
        <dbReference type="ARBA" id="ARBA00023125"/>
    </source>
</evidence>
<dbReference type="SUPFAM" id="SSF56349">
    <property type="entry name" value="DNA breaking-rejoining enzymes"/>
    <property type="match status" value="1"/>
</dbReference>
<dbReference type="Gene3D" id="1.10.150.130">
    <property type="match status" value="1"/>
</dbReference>
<dbReference type="Gene3D" id="1.10.443.10">
    <property type="entry name" value="Intergrase catalytic core"/>
    <property type="match status" value="1"/>
</dbReference>
<feature type="domain" description="Tyr recombinase" evidence="4">
    <location>
        <begin position="223"/>
        <end position="401"/>
    </location>
</feature>
<dbReference type="AlphaFoldDB" id="A0A9W6B6W3"/>
<gene>
    <name evidence="5" type="ORF">NBRC110019_08620</name>
</gene>
<accession>A0A9W6B6W3</accession>
<dbReference type="InterPro" id="IPR035386">
    <property type="entry name" value="Arm-DNA-bind_5"/>
</dbReference>
<evidence type="ECO:0000256" key="3">
    <source>
        <dbReference type="ARBA" id="ARBA00023172"/>
    </source>
</evidence>
<keyword evidence="3" id="KW-0233">DNA recombination</keyword>
<dbReference type="PANTHER" id="PTHR30349">
    <property type="entry name" value="PHAGE INTEGRASE-RELATED"/>
    <property type="match status" value="1"/>
</dbReference>
<sequence length="408" mass="47846">MRTSETFGILFWINRARSTAKSENVIYARLTVTGQITNFSLKIKVKTQLWDGKLQRSKGKDLVSQDLNAFLDETYAELFQLYNELRQTPTPVTGELIKAHFLGTVKKQYSLEDIMEYHTDAMQGVLHPHTLRHYQTSQRYIRKFVREKLNREDLFLSELNYSFIVQFEAFLRCMVSEQKHMRISNNTIMKHLQRLRKLVTLVFHLEWLERDPFIKYKCKTEKKERAFLTQEELERIENFTTPIKRLETVRDFFVFSCYTGIAYGDMMRLQQKHVVLGIDDTPWVFTQRQKTKTPVKIPLLPKALELIQKYSGSEVGVYKEALLFPKMSNQNLNAYLKEIADLTEIHKPLTFHIARHTFATTVTLANGVPIETVSKLLGHTKLTTTQVYARVLEEKLGVDMKMLKHKLL</sequence>
<dbReference type="Proteomes" id="UP001143545">
    <property type="component" value="Unassembled WGS sequence"/>
</dbReference>
<keyword evidence="2" id="KW-0238">DNA-binding</keyword>
<organism evidence="5 6">
    <name type="scientific">Neptunitalea chrysea</name>
    <dbReference type="NCBI Taxonomy" id="1647581"/>
    <lineage>
        <taxon>Bacteria</taxon>
        <taxon>Pseudomonadati</taxon>
        <taxon>Bacteroidota</taxon>
        <taxon>Flavobacteriia</taxon>
        <taxon>Flavobacteriales</taxon>
        <taxon>Flavobacteriaceae</taxon>
        <taxon>Neptunitalea</taxon>
    </lineage>
</organism>
<dbReference type="InterPro" id="IPR010998">
    <property type="entry name" value="Integrase_recombinase_N"/>
</dbReference>
<dbReference type="RefSeq" id="WP_281752757.1">
    <property type="nucleotide sequence ID" value="NZ_BRVP01000004.1"/>
</dbReference>
<evidence type="ECO:0000313" key="6">
    <source>
        <dbReference type="Proteomes" id="UP001143545"/>
    </source>
</evidence>
<dbReference type="CDD" id="cd01185">
    <property type="entry name" value="INTN1_C_like"/>
    <property type="match status" value="1"/>
</dbReference>